<evidence type="ECO:0000313" key="4">
    <source>
        <dbReference type="EMBL" id="TVO75939.1"/>
    </source>
</evidence>
<evidence type="ECO:0000256" key="1">
    <source>
        <dbReference type="ARBA" id="ARBA00009477"/>
    </source>
</evidence>
<dbReference type="Gene3D" id="1.10.287.470">
    <property type="entry name" value="Helix hairpin bin"/>
    <property type="match status" value="1"/>
</dbReference>
<organism evidence="4 5">
    <name type="scientific">Sedimenticola selenatireducens</name>
    <dbReference type="NCBI Taxonomy" id="191960"/>
    <lineage>
        <taxon>Bacteria</taxon>
        <taxon>Pseudomonadati</taxon>
        <taxon>Pseudomonadota</taxon>
        <taxon>Gammaproteobacteria</taxon>
        <taxon>Chromatiales</taxon>
        <taxon>Sedimenticolaceae</taxon>
        <taxon>Sedimenticola</taxon>
    </lineage>
</organism>
<keyword evidence="3" id="KW-0732">Signal</keyword>
<keyword evidence="5" id="KW-1185">Reference proteome</keyword>
<comment type="similarity">
    <text evidence="1">Belongs to the membrane fusion protein (MFP) (TC 8.A.1) family.</text>
</comment>
<keyword evidence="2" id="KW-0175">Coiled coil</keyword>
<dbReference type="PANTHER" id="PTHR30469">
    <property type="entry name" value="MULTIDRUG RESISTANCE PROTEIN MDTA"/>
    <property type="match status" value="1"/>
</dbReference>
<feature type="signal peptide" evidence="3">
    <location>
        <begin position="1"/>
        <end position="21"/>
    </location>
</feature>
<evidence type="ECO:0000256" key="2">
    <source>
        <dbReference type="SAM" id="Coils"/>
    </source>
</evidence>
<evidence type="ECO:0000313" key="5">
    <source>
        <dbReference type="Proteomes" id="UP000316649"/>
    </source>
</evidence>
<gene>
    <name evidence="4" type="ORF">FHP88_08030</name>
</gene>
<name>A0A557SET7_9GAMM</name>
<dbReference type="InterPro" id="IPR006143">
    <property type="entry name" value="RND_pump_MFP"/>
</dbReference>
<feature type="chain" id="PRO_5021975852" evidence="3">
    <location>
        <begin position="22"/>
        <end position="350"/>
    </location>
</feature>
<dbReference type="Gene3D" id="2.40.420.20">
    <property type="match status" value="1"/>
</dbReference>
<feature type="coiled-coil region" evidence="2">
    <location>
        <begin position="101"/>
        <end position="159"/>
    </location>
</feature>
<dbReference type="OrthoDB" id="9806939at2"/>
<reference evidence="4 5" key="1">
    <citation type="submission" date="2019-07" db="EMBL/GenBank/DDBJ databases">
        <title>The pathways for chlorine oxyanion respiration interact through the shared metabolite chlorate.</title>
        <authorList>
            <person name="Barnum T.P."/>
            <person name="Cheng Y."/>
            <person name="Hill K.A."/>
            <person name="Lucas L.N."/>
            <person name="Carlson H.K."/>
            <person name="Coates J.D."/>
        </authorList>
    </citation>
    <scope>NUCLEOTIDE SEQUENCE [LARGE SCALE GENOMIC DNA]</scope>
    <source>
        <strain evidence="4 5">BK-1</strain>
    </source>
</reference>
<comment type="caution">
    <text evidence="4">The sequence shown here is derived from an EMBL/GenBank/DDBJ whole genome shotgun (WGS) entry which is preliminary data.</text>
</comment>
<dbReference type="Gene3D" id="2.40.30.170">
    <property type="match status" value="1"/>
</dbReference>
<dbReference type="AlphaFoldDB" id="A0A557SET7"/>
<proteinExistence type="inferred from homology"/>
<dbReference type="GO" id="GO:0015562">
    <property type="term" value="F:efflux transmembrane transporter activity"/>
    <property type="evidence" value="ECO:0007669"/>
    <property type="project" value="TreeGrafter"/>
</dbReference>
<sequence length="350" mass="38194">MRHSTSALTLLLLSYCNQMIAADAPPTRVVVTTVTEQEVATTSIQAGVVDFDRVSAVSGETSGRVTQQHATEGALVKSGQALVKLNTDLILKDMDIKQKQRAQVSADIEKLTGTLKRLESLLATNSASRQAYDDTRFDHRSLQKKREVLDEEMARLQLQLNMSTVLAPFDGVVLEKLKELGEWIDPGVAVCKIASTDDLVIKVSISENLARYQRAGLAVPVTIPALDLKLSGTILGLVPIADLRSKSITLKIRIPYQTGMVQNMSASVEIPTSIPQTLRMLPRDALVNFKGKDFVYTIKDGKANMLPIDIVTRTGNLLGILKPPITAGMQVVVDGNDRLQPNQSVQIIEK</sequence>
<dbReference type="SUPFAM" id="SSF111369">
    <property type="entry name" value="HlyD-like secretion proteins"/>
    <property type="match status" value="1"/>
</dbReference>
<dbReference type="Proteomes" id="UP000316649">
    <property type="component" value="Unassembled WGS sequence"/>
</dbReference>
<evidence type="ECO:0000256" key="3">
    <source>
        <dbReference type="SAM" id="SignalP"/>
    </source>
</evidence>
<dbReference type="GO" id="GO:1990281">
    <property type="term" value="C:efflux pump complex"/>
    <property type="evidence" value="ECO:0007669"/>
    <property type="project" value="TreeGrafter"/>
</dbReference>
<dbReference type="NCBIfam" id="TIGR01730">
    <property type="entry name" value="RND_mfp"/>
    <property type="match status" value="1"/>
</dbReference>
<protein>
    <submittedName>
        <fullName evidence="4">Efflux RND transporter periplasmic adaptor subunit</fullName>
    </submittedName>
</protein>
<dbReference type="Gene3D" id="2.40.50.100">
    <property type="match status" value="1"/>
</dbReference>
<dbReference type="EMBL" id="VMNH01000007">
    <property type="protein sequence ID" value="TVO75939.1"/>
    <property type="molecule type" value="Genomic_DNA"/>
</dbReference>
<dbReference type="RefSeq" id="WP_144358519.1">
    <property type="nucleotide sequence ID" value="NZ_VMNH01000007.1"/>
</dbReference>
<accession>A0A557SET7</accession>